<comment type="caution">
    <text evidence="2">The sequence shown here is derived from an EMBL/GenBank/DDBJ whole genome shotgun (WGS) entry which is preliminary data.</text>
</comment>
<reference evidence="2 3" key="1">
    <citation type="submission" date="2016-05" db="EMBL/GenBank/DDBJ databases">
        <title>Diversity and Homogeneity among Thermoacidophilic Verrucomicrobia Methanotrophs Linked with Geographical Origin.</title>
        <authorList>
            <person name="Erikstad H.-A."/>
            <person name="Smestad N.B."/>
            <person name="Ceballos R.M."/>
            <person name="Birkeland N.-K."/>
        </authorList>
    </citation>
    <scope>NUCLEOTIDE SEQUENCE [LARGE SCALE GENOMIC DNA]</scope>
    <source>
        <strain evidence="2 3">Phi</strain>
    </source>
</reference>
<dbReference type="Proteomes" id="UP000297713">
    <property type="component" value="Unassembled WGS sequence"/>
</dbReference>
<feature type="transmembrane region" description="Helical" evidence="1">
    <location>
        <begin position="6"/>
        <end position="32"/>
    </location>
</feature>
<feature type="transmembrane region" description="Helical" evidence="1">
    <location>
        <begin position="184"/>
        <end position="204"/>
    </location>
</feature>
<feature type="transmembrane region" description="Helical" evidence="1">
    <location>
        <begin position="72"/>
        <end position="91"/>
    </location>
</feature>
<protein>
    <recommendedName>
        <fullName evidence="4">Lysine transporter LysE</fullName>
    </recommendedName>
</protein>
<dbReference type="EMBL" id="LXQC01000101">
    <property type="protein sequence ID" value="TFE71059.1"/>
    <property type="molecule type" value="Genomic_DNA"/>
</dbReference>
<feature type="transmembrane region" description="Helical" evidence="1">
    <location>
        <begin position="44"/>
        <end position="66"/>
    </location>
</feature>
<feature type="transmembrane region" description="Helical" evidence="1">
    <location>
        <begin position="103"/>
        <end position="128"/>
    </location>
</feature>
<dbReference type="OrthoDB" id="8850092at2"/>
<feature type="transmembrane region" description="Helical" evidence="1">
    <location>
        <begin position="148"/>
        <end position="172"/>
    </location>
</feature>
<evidence type="ECO:0000313" key="3">
    <source>
        <dbReference type="Proteomes" id="UP000297713"/>
    </source>
</evidence>
<keyword evidence="1" id="KW-1133">Transmembrane helix</keyword>
<name>A0A4Y8PG12_9BACT</name>
<evidence type="ECO:0000256" key="1">
    <source>
        <dbReference type="SAM" id="Phobius"/>
    </source>
</evidence>
<sequence length="205" mass="22721">MSIEALGFYLGLGLFHGLNPAMGWLFAVALALQHNSFSWIPRAVGALLVGHFLAVLFTCGIFVLLGKALSPFWVKGLSGIALFGFGFYWLFRARHPNWVGMNVGIMDLVYWSFLMASAHGAGLMVFAGSSFCGKPFFLWSMQGGSFKLFLYPSVVHSLGYFLAIFLIATVVFRADLLQFFYKKWINFDILWSISLFLAAMGIALG</sequence>
<dbReference type="RefSeq" id="WP_134439426.1">
    <property type="nucleotide sequence ID" value="NZ_LXQC01000101.1"/>
</dbReference>
<keyword evidence="3" id="KW-1185">Reference proteome</keyword>
<keyword evidence="1" id="KW-0472">Membrane</keyword>
<organism evidence="2 3">
    <name type="scientific">Methylacidiphilum caldifontis</name>
    <dbReference type="NCBI Taxonomy" id="2795386"/>
    <lineage>
        <taxon>Bacteria</taxon>
        <taxon>Pseudomonadati</taxon>
        <taxon>Verrucomicrobiota</taxon>
        <taxon>Methylacidiphilae</taxon>
        <taxon>Methylacidiphilales</taxon>
        <taxon>Methylacidiphilaceae</taxon>
        <taxon>Methylacidiphilum (ex Ratnadevi et al. 2023)</taxon>
    </lineage>
</organism>
<gene>
    <name evidence="2" type="ORF">A7Q10_05430</name>
</gene>
<evidence type="ECO:0008006" key="4">
    <source>
        <dbReference type="Google" id="ProtNLM"/>
    </source>
</evidence>
<accession>A0A4Y8PG12</accession>
<dbReference type="AlphaFoldDB" id="A0A4Y8PG12"/>
<proteinExistence type="predicted"/>
<keyword evidence="1" id="KW-0812">Transmembrane</keyword>
<evidence type="ECO:0000313" key="2">
    <source>
        <dbReference type="EMBL" id="TFE71059.1"/>
    </source>
</evidence>